<organism evidence="12 13">
    <name type="scientific">Leuconostoc fallax</name>
    <dbReference type="NCBI Taxonomy" id="1251"/>
    <lineage>
        <taxon>Bacteria</taxon>
        <taxon>Bacillati</taxon>
        <taxon>Bacillota</taxon>
        <taxon>Bacilli</taxon>
        <taxon>Lactobacillales</taxon>
        <taxon>Lactobacillaceae</taxon>
        <taxon>Leuconostoc</taxon>
    </lineage>
</organism>
<evidence type="ECO:0000256" key="3">
    <source>
        <dbReference type="ARBA" id="ARBA00022679"/>
    </source>
</evidence>
<feature type="domain" description="GHMP kinase N-terminal" evidence="10">
    <location>
        <begin position="82"/>
        <end position="171"/>
    </location>
</feature>
<evidence type="ECO:0000256" key="7">
    <source>
        <dbReference type="ARBA" id="ARBA00022842"/>
    </source>
</evidence>
<keyword evidence="3" id="KW-0808">Transferase</keyword>
<dbReference type="PANTHER" id="PTHR43290:SF2">
    <property type="entry name" value="MEVALONATE KINASE"/>
    <property type="match status" value="1"/>
</dbReference>
<keyword evidence="13" id="KW-1185">Reference proteome</keyword>
<dbReference type="SUPFAM" id="SSF54211">
    <property type="entry name" value="Ribosomal protein S5 domain 2-like"/>
    <property type="match status" value="1"/>
</dbReference>
<dbReference type="SUPFAM" id="SSF55060">
    <property type="entry name" value="GHMP Kinase, C-terminal domain"/>
    <property type="match status" value="1"/>
</dbReference>
<proteinExistence type="predicted"/>
<evidence type="ECO:0000256" key="2">
    <source>
        <dbReference type="ARBA" id="ARBA00022516"/>
    </source>
</evidence>
<name>A0A4R5N8E4_9LACO</name>
<dbReference type="PANTHER" id="PTHR43290">
    <property type="entry name" value="MEVALONATE KINASE"/>
    <property type="match status" value="1"/>
</dbReference>
<evidence type="ECO:0000256" key="8">
    <source>
        <dbReference type="ARBA" id="ARBA00023098"/>
    </source>
</evidence>
<keyword evidence="5" id="KW-0418">Kinase</keyword>
<evidence type="ECO:0000259" key="10">
    <source>
        <dbReference type="Pfam" id="PF00288"/>
    </source>
</evidence>
<dbReference type="Gene3D" id="3.30.230.10">
    <property type="match status" value="1"/>
</dbReference>
<dbReference type="Pfam" id="PF08544">
    <property type="entry name" value="GHMP_kinases_C"/>
    <property type="match status" value="1"/>
</dbReference>
<evidence type="ECO:0000256" key="1">
    <source>
        <dbReference type="ARBA" id="ARBA00022490"/>
    </source>
</evidence>
<dbReference type="Proteomes" id="UP000295681">
    <property type="component" value="Unassembled WGS sequence"/>
</dbReference>
<evidence type="ECO:0000313" key="13">
    <source>
        <dbReference type="Proteomes" id="UP000295681"/>
    </source>
</evidence>
<protein>
    <submittedName>
        <fullName evidence="12">Uncharacterized protein</fullName>
    </submittedName>
</protein>
<dbReference type="GO" id="GO:0005737">
    <property type="term" value="C:cytoplasm"/>
    <property type="evidence" value="ECO:0007669"/>
    <property type="project" value="InterPro"/>
</dbReference>
<comment type="pathway">
    <text evidence="9">Isoprenoid biosynthesis; isopentenyl diphosphate biosynthesis via mevalonate pathway; isopentenyl diphosphate from (R)-mevalonate: step 1/3.</text>
</comment>
<dbReference type="InterPro" id="IPR006204">
    <property type="entry name" value="GHMP_kinase_N_dom"/>
</dbReference>
<reference evidence="12 13" key="1">
    <citation type="journal article" date="2019" name="Appl. Microbiol. Biotechnol.">
        <title>Uncovering carbohydrate metabolism through a genotype-phenotype association study of 56 lactic acid bacteria genomes.</title>
        <authorList>
            <person name="Buron-Moles G."/>
            <person name="Chailyan A."/>
            <person name="Dolejs I."/>
            <person name="Forster J."/>
            <person name="Miks M.H."/>
        </authorList>
    </citation>
    <scope>NUCLEOTIDE SEQUENCE [LARGE SCALE GENOMIC DNA]</scope>
    <source>
        <strain evidence="12 13">ATCC 700006</strain>
    </source>
</reference>
<evidence type="ECO:0000313" key="12">
    <source>
        <dbReference type="EMBL" id="TDG68192.1"/>
    </source>
</evidence>
<evidence type="ECO:0000259" key="11">
    <source>
        <dbReference type="Pfam" id="PF08544"/>
    </source>
</evidence>
<dbReference type="GO" id="GO:0005524">
    <property type="term" value="F:ATP binding"/>
    <property type="evidence" value="ECO:0007669"/>
    <property type="project" value="UniProtKB-KW"/>
</dbReference>
<dbReference type="STRING" id="907931.GCA_000165675_00822"/>
<dbReference type="RefSeq" id="WP_010007625.1">
    <property type="nucleotide sequence ID" value="NZ_JAGYGP010000001.1"/>
</dbReference>
<accession>A0A4R5N8E4</accession>
<keyword evidence="4" id="KW-0547">Nucleotide-binding</keyword>
<keyword evidence="1" id="KW-0963">Cytoplasm</keyword>
<dbReference type="Gene3D" id="3.30.70.890">
    <property type="entry name" value="GHMP kinase, C-terminal domain"/>
    <property type="match status" value="1"/>
</dbReference>
<dbReference type="EMBL" id="PUFI01000014">
    <property type="protein sequence ID" value="TDG68192.1"/>
    <property type="molecule type" value="Genomic_DNA"/>
</dbReference>
<evidence type="ECO:0000256" key="4">
    <source>
        <dbReference type="ARBA" id="ARBA00022741"/>
    </source>
</evidence>
<keyword evidence="7" id="KW-0460">Magnesium</keyword>
<comment type="caution">
    <text evidence="12">The sequence shown here is derived from an EMBL/GenBank/DDBJ whole genome shotgun (WGS) entry which is preliminary data.</text>
</comment>
<keyword evidence="8" id="KW-0443">Lipid metabolism</keyword>
<dbReference type="InterPro" id="IPR006205">
    <property type="entry name" value="Mev_gal_kin"/>
</dbReference>
<dbReference type="InterPro" id="IPR014721">
    <property type="entry name" value="Ribsml_uS5_D2-typ_fold_subgr"/>
</dbReference>
<evidence type="ECO:0000256" key="5">
    <source>
        <dbReference type="ARBA" id="ARBA00022777"/>
    </source>
</evidence>
<dbReference type="GO" id="GO:0004496">
    <property type="term" value="F:mevalonate kinase activity"/>
    <property type="evidence" value="ECO:0007669"/>
    <property type="project" value="InterPro"/>
</dbReference>
<gene>
    <name evidence="12" type="ORF">C5L23_000498</name>
</gene>
<dbReference type="Pfam" id="PF00288">
    <property type="entry name" value="GHMP_kinases_N"/>
    <property type="match status" value="1"/>
</dbReference>
<sequence length="341" mass="37570">MNKIKITTPGKLFLAGEYAITQPGNLAIVAAINLGLTLTISETHNNVSTMTSNLIESPLTFNIDHLPNTVADTKWCYALSAVHIVQDYMYHHQKPLLKEFNININSDLDHSTGKLGLGSSAAVVVAVVEGLDRYFKLHLSRIQLFKLAALAHLNVQQSGSLGDIAVGVYHGIIAYSSPDLSKFEQPYTAKIVDSPWSGLHIEPLTWPMNWQLYLAPTYQAASTKKALKSVQIPAVFYKQNITIVDKIIIAIKSQNYQQLKQYIAYNQALLTEYLPATYSTSKLATVLSYIQQHQLAGKISGAGFGDNAYIIALTQEPLPATNFDVLPVTIYEDLKIGGNYD</sequence>
<dbReference type="InterPro" id="IPR036554">
    <property type="entry name" value="GHMP_kinase_C_sf"/>
</dbReference>
<dbReference type="NCBIfam" id="TIGR01220">
    <property type="entry name" value="Pmev_kin_Gr_pos"/>
    <property type="match status" value="1"/>
</dbReference>
<dbReference type="InterPro" id="IPR013750">
    <property type="entry name" value="GHMP_kinase_C_dom"/>
</dbReference>
<dbReference type="AlphaFoldDB" id="A0A4R5N8E4"/>
<dbReference type="InterPro" id="IPR005917">
    <property type="entry name" value="Pmev_kinase_bact"/>
</dbReference>
<keyword evidence="6" id="KW-0067">ATP-binding</keyword>
<dbReference type="GO" id="GO:0008299">
    <property type="term" value="P:isoprenoid biosynthetic process"/>
    <property type="evidence" value="ECO:0007669"/>
    <property type="project" value="InterPro"/>
</dbReference>
<dbReference type="PRINTS" id="PR00959">
    <property type="entry name" value="MEVGALKINASE"/>
</dbReference>
<dbReference type="InterPro" id="IPR020568">
    <property type="entry name" value="Ribosomal_Su5_D2-typ_SF"/>
</dbReference>
<evidence type="ECO:0000256" key="9">
    <source>
        <dbReference type="ARBA" id="ARBA00029438"/>
    </source>
</evidence>
<evidence type="ECO:0000256" key="6">
    <source>
        <dbReference type="ARBA" id="ARBA00022840"/>
    </source>
</evidence>
<feature type="domain" description="GHMP kinase C-terminal" evidence="11">
    <location>
        <begin position="249"/>
        <end position="315"/>
    </location>
</feature>
<keyword evidence="2" id="KW-0444">Lipid biosynthesis</keyword>